<evidence type="ECO:0000256" key="2">
    <source>
        <dbReference type="ARBA" id="ARBA00008929"/>
    </source>
</evidence>
<keyword evidence="5 7" id="KW-1133">Transmembrane helix</keyword>
<evidence type="ECO:0000256" key="5">
    <source>
        <dbReference type="ARBA" id="ARBA00022989"/>
    </source>
</evidence>
<organism evidence="8">
    <name type="scientific">Fervidicoccus fontis</name>
    <dbReference type="NCBI Taxonomy" id="683846"/>
    <lineage>
        <taxon>Archaea</taxon>
        <taxon>Thermoproteota</taxon>
        <taxon>Thermoprotei</taxon>
        <taxon>Fervidicoccales</taxon>
        <taxon>Fervidicoccaceae</taxon>
        <taxon>Fervidicoccus</taxon>
    </lineage>
</organism>
<feature type="transmembrane region" description="Helical" evidence="7">
    <location>
        <begin position="12"/>
        <end position="32"/>
    </location>
</feature>
<evidence type="ECO:0000256" key="3">
    <source>
        <dbReference type="ARBA" id="ARBA00022475"/>
    </source>
</evidence>
<feature type="transmembrane region" description="Helical" evidence="7">
    <location>
        <begin position="227"/>
        <end position="250"/>
    </location>
</feature>
<protein>
    <recommendedName>
        <fullName evidence="9">Polysulfide reductase</fullName>
    </recommendedName>
</protein>
<dbReference type="InterPro" id="IPR052049">
    <property type="entry name" value="Electron_transfer_protein"/>
</dbReference>
<evidence type="ECO:0000256" key="6">
    <source>
        <dbReference type="ARBA" id="ARBA00023136"/>
    </source>
</evidence>
<dbReference type="PANTHER" id="PTHR34856">
    <property type="entry name" value="PROTEIN NRFD"/>
    <property type="match status" value="1"/>
</dbReference>
<dbReference type="AlphaFoldDB" id="A0A7J3ZKP1"/>
<dbReference type="InterPro" id="IPR005614">
    <property type="entry name" value="NrfD-like"/>
</dbReference>
<gene>
    <name evidence="8" type="ORF">ENM78_04085</name>
</gene>
<accession>A0A7J3ZKP1</accession>
<name>A0A7J3ZKP1_9CREN</name>
<dbReference type="Pfam" id="PF03916">
    <property type="entry name" value="NrfD"/>
    <property type="match status" value="1"/>
</dbReference>
<keyword evidence="4 7" id="KW-0812">Transmembrane</keyword>
<dbReference type="PANTHER" id="PTHR34856:SF2">
    <property type="entry name" value="PROTEIN NRFD"/>
    <property type="match status" value="1"/>
</dbReference>
<feature type="transmembrane region" description="Helical" evidence="7">
    <location>
        <begin position="270"/>
        <end position="288"/>
    </location>
</feature>
<sequence>MAWEIKIGRRLLACMLILSLLSALGLYSAYVIHAVPGSTNTDIFVPWGVMPAIYAFFVEVSTAGLCVLVSLSVVFNLNRFEPIVRRGIWLAIVTILVGLLVIVLELGRPERFYYAMLGHVNTSSPMLWSIYLYTVYFIFLVVTALLIFRRDFALIASRSTGVKRLLYRLLALGTLDTSEESARRDLRLAAGVGFVALVVGLSASGNLGNIFGALEHRALWHGPFMPLHAMFSGVASGIAVIILATIIAHWARRREMEPKVRMVLLDLRRLLALLIAINLLLVSWKYVVKAWSTSPHLYEAVETVVRGPLSFEFWSFEIILGLVVPLAYLIIPRIGKTLPGLLTASFLVLTGVFAERYIMIVGGLIPPVLPGTPHGVYVPSAMESLFTVGIFALAALISVVGELLLPLDKPLSAE</sequence>
<comment type="subcellular location">
    <subcellularLocation>
        <location evidence="1">Cell membrane</location>
        <topology evidence="1">Multi-pass membrane protein</topology>
    </subcellularLocation>
</comment>
<feature type="transmembrane region" description="Helical" evidence="7">
    <location>
        <begin position="87"/>
        <end position="106"/>
    </location>
</feature>
<evidence type="ECO:0000256" key="1">
    <source>
        <dbReference type="ARBA" id="ARBA00004651"/>
    </source>
</evidence>
<proteinExistence type="inferred from homology"/>
<evidence type="ECO:0000313" key="8">
    <source>
        <dbReference type="EMBL" id="HHQ80613.1"/>
    </source>
</evidence>
<feature type="transmembrane region" description="Helical" evidence="7">
    <location>
        <begin position="126"/>
        <end position="148"/>
    </location>
</feature>
<comment type="similarity">
    <text evidence="2">Belongs to the NrfD family.</text>
</comment>
<keyword evidence="6 7" id="KW-0472">Membrane</keyword>
<keyword evidence="3" id="KW-1003">Cell membrane</keyword>
<evidence type="ECO:0008006" key="9">
    <source>
        <dbReference type="Google" id="ProtNLM"/>
    </source>
</evidence>
<evidence type="ECO:0000256" key="4">
    <source>
        <dbReference type="ARBA" id="ARBA00022692"/>
    </source>
</evidence>
<feature type="transmembrane region" description="Helical" evidence="7">
    <location>
        <begin position="338"/>
        <end position="365"/>
    </location>
</feature>
<feature type="transmembrane region" description="Helical" evidence="7">
    <location>
        <begin position="385"/>
        <end position="405"/>
    </location>
</feature>
<reference evidence="8" key="1">
    <citation type="journal article" date="2020" name="mSystems">
        <title>Genome- and Community-Level Interaction Insights into Carbon Utilization and Element Cycling Functions of Hydrothermarchaeota in Hydrothermal Sediment.</title>
        <authorList>
            <person name="Zhou Z."/>
            <person name="Liu Y."/>
            <person name="Xu W."/>
            <person name="Pan J."/>
            <person name="Luo Z.H."/>
            <person name="Li M."/>
        </authorList>
    </citation>
    <scope>NUCLEOTIDE SEQUENCE [LARGE SCALE GENOMIC DNA]</scope>
    <source>
        <strain evidence="8">SpSt-1116</strain>
    </source>
</reference>
<feature type="transmembrane region" description="Helical" evidence="7">
    <location>
        <begin position="188"/>
        <end position="207"/>
    </location>
</feature>
<feature type="transmembrane region" description="Helical" evidence="7">
    <location>
        <begin position="313"/>
        <end position="331"/>
    </location>
</feature>
<feature type="transmembrane region" description="Helical" evidence="7">
    <location>
        <begin position="52"/>
        <end position="75"/>
    </location>
</feature>
<dbReference type="EMBL" id="DRZC01000057">
    <property type="protein sequence ID" value="HHQ80613.1"/>
    <property type="molecule type" value="Genomic_DNA"/>
</dbReference>
<comment type="caution">
    <text evidence="8">The sequence shown here is derived from an EMBL/GenBank/DDBJ whole genome shotgun (WGS) entry which is preliminary data.</text>
</comment>
<evidence type="ECO:0000256" key="7">
    <source>
        <dbReference type="SAM" id="Phobius"/>
    </source>
</evidence>
<dbReference type="Gene3D" id="1.20.1630.10">
    <property type="entry name" value="Formate dehydrogenase/DMSO reductase domain"/>
    <property type="match status" value="1"/>
</dbReference>
<dbReference type="GO" id="GO:0005886">
    <property type="term" value="C:plasma membrane"/>
    <property type="evidence" value="ECO:0007669"/>
    <property type="project" value="UniProtKB-SubCell"/>
</dbReference>